<proteinExistence type="predicted"/>
<name>A0A8X6G770_TRICU</name>
<gene>
    <name evidence="1" type="ORF">TNCT_166601</name>
</gene>
<reference evidence="1" key="1">
    <citation type="submission" date="2020-07" db="EMBL/GenBank/DDBJ databases">
        <title>Multicomponent nature underlies the extraordinary mechanical properties of spider dragline silk.</title>
        <authorList>
            <person name="Kono N."/>
            <person name="Nakamura H."/>
            <person name="Mori M."/>
            <person name="Yoshida Y."/>
            <person name="Ohtoshi R."/>
            <person name="Malay A.D."/>
            <person name="Moran D.A.P."/>
            <person name="Tomita M."/>
            <person name="Numata K."/>
            <person name="Arakawa K."/>
        </authorList>
    </citation>
    <scope>NUCLEOTIDE SEQUENCE</scope>
</reference>
<sequence length="114" mass="13320">MQKMWPEKAENTAGKTRHWLKRYENNLRRVKVYPITLHFKRTSKEGGPKGSLKGVPIDKTNWRLKIKVKKGWAKTGQPSREQINLFKSYRQGLKKVTATSLISSNKRDNSPERQ</sequence>
<organism evidence="1 2">
    <name type="scientific">Trichonephila clavata</name>
    <name type="common">Joro spider</name>
    <name type="synonym">Nephila clavata</name>
    <dbReference type="NCBI Taxonomy" id="2740835"/>
    <lineage>
        <taxon>Eukaryota</taxon>
        <taxon>Metazoa</taxon>
        <taxon>Ecdysozoa</taxon>
        <taxon>Arthropoda</taxon>
        <taxon>Chelicerata</taxon>
        <taxon>Arachnida</taxon>
        <taxon>Araneae</taxon>
        <taxon>Araneomorphae</taxon>
        <taxon>Entelegynae</taxon>
        <taxon>Araneoidea</taxon>
        <taxon>Nephilidae</taxon>
        <taxon>Trichonephila</taxon>
    </lineage>
</organism>
<accession>A0A8X6G770</accession>
<evidence type="ECO:0000313" key="2">
    <source>
        <dbReference type="Proteomes" id="UP000887116"/>
    </source>
</evidence>
<dbReference type="EMBL" id="BMAO01034731">
    <property type="protein sequence ID" value="GFQ98500.1"/>
    <property type="molecule type" value="Genomic_DNA"/>
</dbReference>
<evidence type="ECO:0000313" key="1">
    <source>
        <dbReference type="EMBL" id="GFQ98500.1"/>
    </source>
</evidence>
<keyword evidence="2" id="KW-1185">Reference proteome</keyword>
<comment type="caution">
    <text evidence="1">The sequence shown here is derived from an EMBL/GenBank/DDBJ whole genome shotgun (WGS) entry which is preliminary data.</text>
</comment>
<dbReference type="AlphaFoldDB" id="A0A8X6G770"/>
<dbReference type="Proteomes" id="UP000887116">
    <property type="component" value="Unassembled WGS sequence"/>
</dbReference>
<protein>
    <submittedName>
        <fullName evidence="1">Uncharacterized protein</fullName>
    </submittedName>
</protein>